<dbReference type="PANTHER" id="PTHR34701:SF1">
    <property type="entry name" value="TRANSCRIPTIONAL REGULATOR MRAZ"/>
    <property type="match status" value="1"/>
</dbReference>
<dbReference type="InterPro" id="IPR003444">
    <property type="entry name" value="MraZ"/>
</dbReference>
<keyword evidence="4 7" id="KW-0805">Transcription regulation</keyword>
<keyword evidence="2 7" id="KW-0963">Cytoplasm</keyword>
<evidence type="ECO:0000256" key="7">
    <source>
        <dbReference type="HAMAP-Rule" id="MF_01008"/>
    </source>
</evidence>
<gene>
    <name evidence="7" type="primary">mraZ</name>
    <name evidence="9" type="ORF">F8A88_06675</name>
</gene>
<dbReference type="Pfam" id="PF02381">
    <property type="entry name" value="MraZ"/>
    <property type="match status" value="2"/>
</dbReference>
<dbReference type="InterPro" id="IPR007159">
    <property type="entry name" value="SpoVT-AbrB_dom"/>
</dbReference>
<dbReference type="InterPro" id="IPR035642">
    <property type="entry name" value="MraZ_N"/>
</dbReference>
<evidence type="ECO:0000256" key="4">
    <source>
        <dbReference type="ARBA" id="ARBA00023015"/>
    </source>
</evidence>
<organism evidence="9 10">
    <name type="scientific">Pseudodesulfovibrio senegalensis</name>
    <dbReference type="NCBI Taxonomy" id="1721087"/>
    <lineage>
        <taxon>Bacteria</taxon>
        <taxon>Pseudomonadati</taxon>
        <taxon>Thermodesulfobacteriota</taxon>
        <taxon>Desulfovibrionia</taxon>
        <taxon>Desulfovibrionales</taxon>
        <taxon>Desulfovibrionaceae</taxon>
    </lineage>
</organism>
<dbReference type="InterPro" id="IPR020603">
    <property type="entry name" value="MraZ_dom"/>
</dbReference>
<dbReference type="Gene3D" id="3.40.1550.20">
    <property type="entry name" value="Transcriptional regulator MraZ domain"/>
    <property type="match status" value="1"/>
</dbReference>
<proteinExistence type="inferred from homology"/>
<reference evidence="9 10" key="1">
    <citation type="journal article" date="2017" name="Int. J. Syst. Evol. Microbiol.">
        <title>Desulfovibrio senegalensis sp. nov., a mesophilic sulfate reducer isolated from marine sediment.</title>
        <authorList>
            <person name="Thioye A."/>
            <person name="Gam Z.B.A."/>
            <person name="Mbengue M."/>
            <person name="Cayol J.L."/>
            <person name="Joseph-Bartoli M."/>
            <person name="Toure-Kane C."/>
            <person name="Labat M."/>
        </authorList>
    </citation>
    <scope>NUCLEOTIDE SEQUENCE [LARGE SCALE GENOMIC DNA]</scope>
    <source>
        <strain evidence="9 10">DSM 101509</strain>
    </source>
</reference>
<feature type="domain" description="SpoVT-AbrB" evidence="8">
    <location>
        <begin position="81"/>
        <end position="124"/>
    </location>
</feature>
<evidence type="ECO:0000256" key="6">
    <source>
        <dbReference type="ARBA" id="ARBA00023163"/>
    </source>
</evidence>
<name>A0A6N6N4K9_9BACT</name>
<keyword evidence="3" id="KW-0677">Repeat</keyword>
<evidence type="ECO:0000256" key="3">
    <source>
        <dbReference type="ARBA" id="ARBA00022737"/>
    </source>
</evidence>
<comment type="caution">
    <text evidence="9">The sequence shown here is derived from an EMBL/GenBank/DDBJ whole genome shotgun (WGS) entry which is preliminary data.</text>
</comment>
<dbReference type="GO" id="GO:0003700">
    <property type="term" value="F:DNA-binding transcription factor activity"/>
    <property type="evidence" value="ECO:0007669"/>
    <property type="project" value="UniProtKB-UniRule"/>
</dbReference>
<dbReference type="CDD" id="cd16320">
    <property type="entry name" value="MraZ_N"/>
    <property type="match status" value="1"/>
</dbReference>
<evidence type="ECO:0000256" key="1">
    <source>
        <dbReference type="ARBA" id="ARBA00013860"/>
    </source>
</evidence>
<evidence type="ECO:0000313" key="9">
    <source>
        <dbReference type="EMBL" id="KAB1442144.1"/>
    </source>
</evidence>
<dbReference type="Proteomes" id="UP000438699">
    <property type="component" value="Unassembled WGS sequence"/>
</dbReference>
<dbReference type="RefSeq" id="WP_151150366.1">
    <property type="nucleotide sequence ID" value="NZ_WAIE01000002.1"/>
</dbReference>
<comment type="subcellular location">
    <subcellularLocation>
        <location evidence="7">Cytoplasm</location>
        <location evidence="7">Nucleoid</location>
    </subcellularLocation>
</comment>
<dbReference type="PANTHER" id="PTHR34701">
    <property type="entry name" value="TRANSCRIPTIONAL REGULATOR MRAZ"/>
    <property type="match status" value="1"/>
</dbReference>
<dbReference type="CDD" id="cd16321">
    <property type="entry name" value="MraZ_C"/>
    <property type="match status" value="1"/>
</dbReference>
<keyword evidence="10" id="KW-1185">Reference proteome</keyword>
<dbReference type="AlphaFoldDB" id="A0A6N6N4K9"/>
<dbReference type="GO" id="GO:0005737">
    <property type="term" value="C:cytoplasm"/>
    <property type="evidence" value="ECO:0007669"/>
    <property type="project" value="UniProtKB-UniRule"/>
</dbReference>
<dbReference type="HAMAP" id="MF_01008">
    <property type="entry name" value="MraZ"/>
    <property type="match status" value="1"/>
</dbReference>
<evidence type="ECO:0000256" key="2">
    <source>
        <dbReference type="ARBA" id="ARBA00022490"/>
    </source>
</evidence>
<comment type="similarity">
    <text evidence="7">Belongs to the MraZ family.</text>
</comment>
<accession>A0A6N6N4K9</accession>
<protein>
    <recommendedName>
        <fullName evidence="1 7">Transcriptional regulator MraZ</fullName>
    </recommendedName>
</protein>
<dbReference type="PROSITE" id="PS51740">
    <property type="entry name" value="SPOVT_ABRB"/>
    <property type="match status" value="2"/>
</dbReference>
<feature type="domain" description="SpoVT-AbrB" evidence="8">
    <location>
        <begin position="6"/>
        <end position="52"/>
    </location>
</feature>
<sequence length="148" mass="17084">MRFRGHAHRSLDEKGRLILPPDFKDKILSEVPEGKLVLTIWEKHVIGITPSQWDRLEEELEKIKAPSRQMQNIIRIFYSGYEEVGVAKNGRIALPAHLRKSGKLEREVVVMGAGRRFEIWPAESFESLLEEDYDVSEELAENNVSIPF</sequence>
<keyword evidence="5 7" id="KW-0238">DNA-binding</keyword>
<dbReference type="GO" id="GO:0000976">
    <property type="term" value="F:transcription cis-regulatory region binding"/>
    <property type="evidence" value="ECO:0007669"/>
    <property type="project" value="TreeGrafter"/>
</dbReference>
<dbReference type="GO" id="GO:0009295">
    <property type="term" value="C:nucleoid"/>
    <property type="evidence" value="ECO:0007669"/>
    <property type="project" value="UniProtKB-SubCell"/>
</dbReference>
<evidence type="ECO:0000256" key="5">
    <source>
        <dbReference type="ARBA" id="ARBA00023125"/>
    </source>
</evidence>
<dbReference type="InterPro" id="IPR038619">
    <property type="entry name" value="MraZ_sf"/>
</dbReference>
<dbReference type="OrthoDB" id="9807753at2"/>
<evidence type="ECO:0000313" key="10">
    <source>
        <dbReference type="Proteomes" id="UP000438699"/>
    </source>
</evidence>
<comment type="subunit">
    <text evidence="7">Forms oligomers.</text>
</comment>
<dbReference type="GO" id="GO:2000143">
    <property type="term" value="P:negative regulation of DNA-templated transcription initiation"/>
    <property type="evidence" value="ECO:0007669"/>
    <property type="project" value="TreeGrafter"/>
</dbReference>
<dbReference type="EMBL" id="WAIE01000002">
    <property type="protein sequence ID" value="KAB1442144.1"/>
    <property type="molecule type" value="Genomic_DNA"/>
</dbReference>
<dbReference type="InterPro" id="IPR035644">
    <property type="entry name" value="MraZ_C"/>
</dbReference>
<evidence type="ECO:0000259" key="8">
    <source>
        <dbReference type="PROSITE" id="PS51740"/>
    </source>
</evidence>
<dbReference type="SUPFAM" id="SSF89447">
    <property type="entry name" value="AbrB/MazE/MraZ-like"/>
    <property type="match status" value="1"/>
</dbReference>
<keyword evidence="6 7" id="KW-0804">Transcription</keyword>
<dbReference type="InterPro" id="IPR037914">
    <property type="entry name" value="SpoVT-AbrB_sf"/>
</dbReference>